<accession>A0AAU9VNS6</accession>
<evidence type="ECO:0000313" key="1">
    <source>
        <dbReference type="EMBL" id="CAH3031740.1"/>
    </source>
</evidence>
<keyword evidence="2" id="KW-1185">Reference proteome</keyword>
<proteinExistence type="predicted"/>
<dbReference type="AlphaFoldDB" id="A0AAU9VNS6"/>
<reference evidence="1 2" key="1">
    <citation type="submission" date="2022-05" db="EMBL/GenBank/DDBJ databases">
        <authorList>
            <consortium name="Genoscope - CEA"/>
            <person name="William W."/>
        </authorList>
    </citation>
    <scope>NUCLEOTIDE SEQUENCE [LARGE SCALE GENOMIC DNA]</scope>
</reference>
<gene>
    <name evidence="1" type="ORF">PMEA_00000545</name>
</gene>
<dbReference type="Proteomes" id="UP001159428">
    <property type="component" value="Unassembled WGS sequence"/>
</dbReference>
<comment type="caution">
    <text evidence="1">The sequence shown here is derived from an EMBL/GenBank/DDBJ whole genome shotgun (WGS) entry which is preliminary data.</text>
</comment>
<dbReference type="EMBL" id="CALNXJ010000001">
    <property type="protein sequence ID" value="CAH3031740.1"/>
    <property type="molecule type" value="Genomic_DNA"/>
</dbReference>
<sequence length="189" mass="21167">MHLAEVKDDEELPPNRSLICHCGRHAKSRMHGFCIPDAIGRCPCVRQRRQCTKRCICFNCRNNARTPDGCRCGEGERNIRSACTDVPGQRRSKCPCYTSGSSCSAEKCKCKGCGNSFGKRTAGKKDVKKKRSTKCTSSPSPLKRKRTMDFLKESNSFISLGSWTNIEICLLDTVESFLHCTCFLPTKEI</sequence>
<name>A0AAU9VNS6_9CNID</name>
<organism evidence="1 2">
    <name type="scientific">Pocillopora meandrina</name>
    <dbReference type="NCBI Taxonomy" id="46732"/>
    <lineage>
        <taxon>Eukaryota</taxon>
        <taxon>Metazoa</taxon>
        <taxon>Cnidaria</taxon>
        <taxon>Anthozoa</taxon>
        <taxon>Hexacorallia</taxon>
        <taxon>Scleractinia</taxon>
        <taxon>Astrocoeniina</taxon>
        <taxon>Pocilloporidae</taxon>
        <taxon>Pocillopora</taxon>
    </lineage>
</organism>
<protein>
    <submittedName>
        <fullName evidence="1">Uncharacterized protein</fullName>
    </submittedName>
</protein>
<evidence type="ECO:0000313" key="2">
    <source>
        <dbReference type="Proteomes" id="UP001159428"/>
    </source>
</evidence>